<comment type="caution">
    <text evidence="8">The sequence shown here is derived from an EMBL/GenBank/DDBJ whole genome shotgun (WGS) entry which is preliminary data.</text>
</comment>
<evidence type="ECO:0000256" key="5">
    <source>
        <dbReference type="SAM" id="MobiDB-lite"/>
    </source>
</evidence>
<keyword evidence="2 6" id="KW-0812">Transmembrane</keyword>
<feature type="region of interest" description="Disordered" evidence="5">
    <location>
        <begin position="1"/>
        <end position="73"/>
    </location>
</feature>
<accession>A0AAN7T368</accession>
<feature type="domain" description="TECPR1-like DysF" evidence="7">
    <location>
        <begin position="117"/>
        <end position="579"/>
    </location>
</feature>
<evidence type="ECO:0000313" key="9">
    <source>
        <dbReference type="Proteomes" id="UP001309876"/>
    </source>
</evidence>
<protein>
    <submittedName>
        <fullName evidence="8">Peroxisome size and maintenance regulator</fullName>
    </submittedName>
</protein>
<dbReference type="PANTHER" id="PTHR28304:SF2">
    <property type="entry name" value="PEROXISOMAL MEMBRANE PROTEIN PEX29"/>
    <property type="match status" value="1"/>
</dbReference>
<evidence type="ECO:0000256" key="4">
    <source>
        <dbReference type="ARBA" id="ARBA00023136"/>
    </source>
</evidence>
<feature type="transmembrane region" description="Helical" evidence="6">
    <location>
        <begin position="277"/>
        <end position="295"/>
    </location>
</feature>
<feature type="compositionally biased region" description="Basic and acidic residues" evidence="5">
    <location>
        <begin position="50"/>
        <end position="61"/>
    </location>
</feature>
<keyword evidence="9" id="KW-1185">Reference proteome</keyword>
<organism evidence="8 9">
    <name type="scientific">Lithohypha guttulata</name>
    <dbReference type="NCBI Taxonomy" id="1690604"/>
    <lineage>
        <taxon>Eukaryota</taxon>
        <taxon>Fungi</taxon>
        <taxon>Dikarya</taxon>
        <taxon>Ascomycota</taxon>
        <taxon>Pezizomycotina</taxon>
        <taxon>Eurotiomycetes</taxon>
        <taxon>Chaetothyriomycetidae</taxon>
        <taxon>Chaetothyriales</taxon>
        <taxon>Trichomeriaceae</taxon>
        <taxon>Lithohypha</taxon>
    </lineage>
</organism>
<name>A0AAN7T368_9EURO</name>
<dbReference type="GO" id="GO:0005778">
    <property type="term" value="C:peroxisomal membrane"/>
    <property type="evidence" value="ECO:0007669"/>
    <property type="project" value="TreeGrafter"/>
</dbReference>
<dbReference type="Pfam" id="PF06398">
    <property type="entry name" value="Pex24p"/>
    <property type="match status" value="1"/>
</dbReference>
<proteinExistence type="predicted"/>
<dbReference type="EMBL" id="JAVRRJ010000003">
    <property type="protein sequence ID" value="KAK5087087.1"/>
    <property type="molecule type" value="Genomic_DNA"/>
</dbReference>
<feature type="region of interest" description="Disordered" evidence="5">
    <location>
        <begin position="536"/>
        <end position="570"/>
    </location>
</feature>
<feature type="transmembrane region" description="Helical" evidence="6">
    <location>
        <begin position="171"/>
        <end position="191"/>
    </location>
</feature>
<evidence type="ECO:0000259" key="7">
    <source>
        <dbReference type="Pfam" id="PF06398"/>
    </source>
</evidence>
<feature type="region of interest" description="Disordered" evidence="5">
    <location>
        <begin position="331"/>
        <end position="362"/>
    </location>
</feature>
<keyword evidence="3 6" id="KW-1133">Transmembrane helix</keyword>
<evidence type="ECO:0000256" key="1">
    <source>
        <dbReference type="ARBA" id="ARBA00004141"/>
    </source>
</evidence>
<dbReference type="AlphaFoldDB" id="A0AAN7T368"/>
<comment type="subcellular location">
    <subcellularLocation>
        <location evidence="1">Membrane</location>
        <topology evidence="1">Multi-pass membrane protein</topology>
    </subcellularLocation>
</comment>
<evidence type="ECO:0000256" key="3">
    <source>
        <dbReference type="ARBA" id="ARBA00022989"/>
    </source>
</evidence>
<evidence type="ECO:0000313" key="8">
    <source>
        <dbReference type="EMBL" id="KAK5087087.1"/>
    </source>
</evidence>
<gene>
    <name evidence="8" type="primary">PEX29</name>
    <name evidence="8" type="ORF">LTR05_004258</name>
</gene>
<feature type="compositionally biased region" description="Polar residues" evidence="5">
    <location>
        <begin position="334"/>
        <end position="345"/>
    </location>
</feature>
<keyword evidence="4 6" id="KW-0472">Membrane</keyword>
<feature type="transmembrane region" description="Helical" evidence="6">
    <location>
        <begin position="147"/>
        <end position="165"/>
    </location>
</feature>
<reference evidence="8 9" key="1">
    <citation type="submission" date="2023-08" db="EMBL/GenBank/DDBJ databases">
        <title>Black Yeasts Isolated from many extreme environments.</title>
        <authorList>
            <person name="Coleine C."/>
            <person name="Stajich J.E."/>
            <person name="Selbmann L."/>
        </authorList>
    </citation>
    <scope>NUCLEOTIDE SEQUENCE [LARGE SCALE GENOMIC DNA]</scope>
    <source>
        <strain evidence="8 9">CCFEE 5910</strain>
    </source>
</reference>
<dbReference type="InterPro" id="IPR010482">
    <property type="entry name" value="TECPR1-like_DysF"/>
</dbReference>
<dbReference type="InterPro" id="IPR052816">
    <property type="entry name" value="Peroxisomal_Membrane_PEX28-32"/>
</dbReference>
<evidence type="ECO:0000256" key="6">
    <source>
        <dbReference type="SAM" id="Phobius"/>
    </source>
</evidence>
<dbReference type="GO" id="GO:0007031">
    <property type="term" value="P:peroxisome organization"/>
    <property type="evidence" value="ECO:0007669"/>
    <property type="project" value="UniProtKB-ARBA"/>
</dbReference>
<feature type="transmembrane region" description="Helical" evidence="6">
    <location>
        <begin position="301"/>
        <end position="321"/>
    </location>
</feature>
<dbReference type="Proteomes" id="UP001309876">
    <property type="component" value="Unassembled WGS sequence"/>
</dbReference>
<sequence length="590" mass="66983">MDEYTADAFANREEPLPLLTVTSDDIEESGSDTDATRDSRRKRLGRRLNASRERVKGKAQELHATTSGKVVSSPGRASIQDRLFNKLLEQVIPIEDYEGQEEAEDRRSSSNVSRPAFSLGTMSNNFRKFNARIGIVFVFQDRLIRLFTWRTTTHTLSFLAVYTFICLDPYLIIVLPLAIALLFIMVPAFLARHPPPPPAPRAATATQIDQINKYSYAGPPIAPARTIRPAAETSKDFFRNMRDLQNSMADFSAIHDLMVQYIAPATNFSDEVYSSMIFLYLFLLSCILFISAHLLPFRTIFLISGWSMIVSGHPTAQVWLVKQHKKAERKAAQYSDTLQPNTSKQPAIKAEPRPNLYGLPIPNNSTTRTISSTLTSLSEITLSTSPETAEVEMFELQHRPLLPIGRSSPAQEWQHHLYTPTPYDPLSPHRISGSRPQGTRFFEDVQPPTGWTWHTPKWELDLEAGEWVHDRLIVGVEFDVTSYDPAAWQVERRDSVNADFGGWVWDLPPPSSTASGLERDDEVWLAYGDYHFGEEEKGKTGAKKGKKDKDAKGEKDWEEQISLGSRGRTGEWRRRRWVRVVRRKKMSSIE</sequence>
<dbReference type="PANTHER" id="PTHR28304">
    <property type="entry name" value="PEROXISOMAL MEMBRANE PROTEIN PEX29"/>
    <property type="match status" value="1"/>
</dbReference>
<evidence type="ECO:0000256" key="2">
    <source>
        <dbReference type="ARBA" id="ARBA00022692"/>
    </source>
</evidence>